<evidence type="ECO:0000256" key="6">
    <source>
        <dbReference type="SAM" id="Phobius"/>
    </source>
</evidence>
<dbReference type="PANTHER" id="PTHR30294:SF47">
    <property type="entry name" value="INNER MEMBRANE TRANSPORT PERMEASE YHHJ"/>
    <property type="match status" value="1"/>
</dbReference>
<keyword evidence="3 6" id="KW-0812">Transmembrane</keyword>
<dbReference type="PANTHER" id="PTHR30294">
    <property type="entry name" value="MEMBRANE COMPONENT OF ABC TRANSPORTER YHHJ-RELATED"/>
    <property type="match status" value="1"/>
</dbReference>
<evidence type="ECO:0000256" key="3">
    <source>
        <dbReference type="ARBA" id="ARBA00022692"/>
    </source>
</evidence>
<sequence length="378" mass="38898">MSGLRRALWAELAHLARDRFDLALLTVLPLLCLVVMGGMLSGGSPKGLGVMIVDQDHSAASRGVIRAIEASDAVRVIGVGSDLAEAFAAVRQERAVAVVVLPSGLGDGRARAVPRAVEIFYQTAFLSTGVLASTRLQLAVAAELAAQATAQAGLGGVRLLRAPLPGVQVTLLGNPGASLEWYLGLLIGPAVLHLLIAVTTAASLGRELEDGSLAAWARRVGNPAAALVGRFLPHVALGMLWLCLWLLWLTLAQGYRFDGAITLVAVGGALLFVGTAAVSALLIALTGEIATSLSASVIYAGSALAYSGASLPLTGGILFARVWSSVLPLTHFVALEMDQAIGVTLATWAQQAAVLALVPLLAGGAALLVIRRQARRAA</sequence>
<dbReference type="RefSeq" id="WP_010403604.1">
    <property type="nucleotide sequence ID" value="NZ_JAWXXV010000001.1"/>
</dbReference>
<keyword evidence="4 6" id="KW-1133">Transmembrane helix</keyword>
<dbReference type="Pfam" id="PF12698">
    <property type="entry name" value="ABC2_membrane_3"/>
    <property type="match status" value="1"/>
</dbReference>
<dbReference type="InterPro" id="IPR013525">
    <property type="entry name" value="ABC2_TM"/>
</dbReference>
<evidence type="ECO:0000259" key="7">
    <source>
        <dbReference type="Pfam" id="PF12698"/>
    </source>
</evidence>
<accession>A0ABU4PK86</accession>
<comment type="subcellular location">
    <subcellularLocation>
        <location evidence="1">Cell membrane</location>
        <topology evidence="1">Multi-pass membrane protein</topology>
    </subcellularLocation>
</comment>
<reference evidence="8 9" key="1">
    <citation type="submission" date="2023-11" db="EMBL/GenBank/DDBJ databases">
        <title>MicrobeMod: A computational toolkit for identifying prokaryotic methylation and restriction-modification with nanopore sequencing.</title>
        <authorList>
            <person name="Crits-Christoph A."/>
            <person name="Kang S.C."/>
            <person name="Lee H."/>
            <person name="Ostrov N."/>
        </authorList>
    </citation>
    <scope>NUCLEOTIDE SEQUENCE [LARGE SCALE GENOMIC DNA]</scope>
    <source>
        <strain evidence="8 9">ATCC 14820</strain>
    </source>
</reference>
<dbReference type="Gene3D" id="3.40.1710.10">
    <property type="entry name" value="abc type-2 transporter like domain"/>
    <property type="match status" value="1"/>
</dbReference>
<evidence type="ECO:0000313" key="9">
    <source>
        <dbReference type="Proteomes" id="UP001279660"/>
    </source>
</evidence>
<evidence type="ECO:0000256" key="4">
    <source>
        <dbReference type="ARBA" id="ARBA00022989"/>
    </source>
</evidence>
<feature type="transmembrane region" description="Helical" evidence="6">
    <location>
        <begin position="340"/>
        <end position="370"/>
    </location>
</feature>
<evidence type="ECO:0000256" key="2">
    <source>
        <dbReference type="ARBA" id="ARBA00022475"/>
    </source>
</evidence>
<evidence type="ECO:0000313" key="8">
    <source>
        <dbReference type="EMBL" id="MDX5984257.1"/>
    </source>
</evidence>
<keyword evidence="5 6" id="KW-0472">Membrane</keyword>
<dbReference type="EMBL" id="JAWXXV010000001">
    <property type="protein sequence ID" value="MDX5984257.1"/>
    <property type="molecule type" value="Genomic_DNA"/>
</dbReference>
<dbReference type="Proteomes" id="UP001279660">
    <property type="component" value="Unassembled WGS sequence"/>
</dbReference>
<feature type="domain" description="ABC-2 type transporter transmembrane" evidence="7">
    <location>
        <begin position="23"/>
        <end position="367"/>
    </location>
</feature>
<organism evidence="8 9">
    <name type="scientific">Sphingomonas echinoides</name>
    <dbReference type="NCBI Taxonomy" id="59803"/>
    <lineage>
        <taxon>Bacteria</taxon>
        <taxon>Pseudomonadati</taxon>
        <taxon>Pseudomonadota</taxon>
        <taxon>Alphaproteobacteria</taxon>
        <taxon>Sphingomonadales</taxon>
        <taxon>Sphingomonadaceae</taxon>
        <taxon>Sphingomonas</taxon>
    </lineage>
</organism>
<comment type="caution">
    <text evidence="8">The sequence shown here is derived from an EMBL/GenBank/DDBJ whole genome shotgun (WGS) entry which is preliminary data.</text>
</comment>
<protein>
    <submittedName>
        <fullName evidence="8">ABC transporter permease</fullName>
    </submittedName>
</protein>
<evidence type="ECO:0000256" key="1">
    <source>
        <dbReference type="ARBA" id="ARBA00004651"/>
    </source>
</evidence>
<dbReference type="InterPro" id="IPR051449">
    <property type="entry name" value="ABC-2_transporter_component"/>
</dbReference>
<feature type="transmembrane region" description="Helical" evidence="6">
    <location>
        <begin position="225"/>
        <end position="248"/>
    </location>
</feature>
<gene>
    <name evidence="8" type="ORF">SIL82_08280</name>
</gene>
<feature type="transmembrane region" description="Helical" evidence="6">
    <location>
        <begin position="20"/>
        <end position="41"/>
    </location>
</feature>
<feature type="transmembrane region" description="Helical" evidence="6">
    <location>
        <begin position="297"/>
        <end position="320"/>
    </location>
</feature>
<feature type="transmembrane region" description="Helical" evidence="6">
    <location>
        <begin position="260"/>
        <end position="285"/>
    </location>
</feature>
<keyword evidence="2" id="KW-1003">Cell membrane</keyword>
<name>A0ABU4PK86_9SPHN</name>
<proteinExistence type="predicted"/>
<feature type="transmembrane region" description="Helical" evidence="6">
    <location>
        <begin position="181"/>
        <end position="204"/>
    </location>
</feature>
<evidence type="ECO:0000256" key="5">
    <source>
        <dbReference type="ARBA" id="ARBA00023136"/>
    </source>
</evidence>
<keyword evidence="9" id="KW-1185">Reference proteome</keyword>